<dbReference type="AlphaFoldDB" id="X1NM28"/>
<proteinExistence type="predicted"/>
<feature type="non-terminal residue" evidence="1">
    <location>
        <position position="110"/>
    </location>
</feature>
<accession>X1NM28</accession>
<sequence>MSDDNILEQISSVVGKKNITMPSVEVIENGCSVSNPTIDPSVMNFLMLASIAHQAIKIRREIEQHNRKESFEGKLDPRTLDATDKLQWLTLTEKWPFTLWISAFFINDGP</sequence>
<name>X1NM28_9ZZZZ</name>
<evidence type="ECO:0000313" key="1">
    <source>
        <dbReference type="EMBL" id="GAI27855.1"/>
    </source>
</evidence>
<gene>
    <name evidence="1" type="ORF">S06H3_37993</name>
</gene>
<comment type="caution">
    <text evidence="1">The sequence shown here is derived from an EMBL/GenBank/DDBJ whole genome shotgun (WGS) entry which is preliminary data.</text>
</comment>
<reference evidence="1" key="1">
    <citation type="journal article" date="2014" name="Front. Microbiol.">
        <title>High frequency of phylogenetically diverse reductive dehalogenase-homologous genes in deep subseafloor sedimentary metagenomes.</title>
        <authorList>
            <person name="Kawai M."/>
            <person name="Futagami T."/>
            <person name="Toyoda A."/>
            <person name="Takaki Y."/>
            <person name="Nishi S."/>
            <person name="Hori S."/>
            <person name="Arai W."/>
            <person name="Tsubouchi T."/>
            <person name="Morono Y."/>
            <person name="Uchiyama I."/>
            <person name="Ito T."/>
            <person name="Fujiyama A."/>
            <person name="Inagaki F."/>
            <person name="Takami H."/>
        </authorList>
    </citation>
    <scope>NUCLEOTIDE SEQUENCE</scope>
    <source>
        <strain evidence="1">Expedition CK06-06</strain>
    </source>
</reference>
<organism evidence="1">
    <name type="scientific">marine sediment metagenome</name>
    <dbReference type="NCBI Taxonomy" id="412755"/>
    <lineage>
        <taxon>unclassified sequences</taxon>
        <taxon>metagenomes</taxon>
        <taxon>ecological metagenomes</taxon>
    </lineage>
</organism>
<protein>
    <submittedName>
        <fullName evidence="1">Uncharacterized protein</fullName>
    </submittedName>
</protein>
<dbReference type="EMBL" id="BARV01023125">
    <property type="protein sequence ID" value="GAI27855.1"/>
    <property type="molecule type" value="Genomic_DNA"/>
</dbReference>